<dbReference type="PANTHER" id="PTHR43030:SF1">
    <property type="entry name" value="PHOSPHOENOLPYRUVATE SYNTHASE"/>
    <property type="match status" value="1"/>
</dbReference>
<evidence type="ECO:0000256" key="6">
    <source>
        <dbReference type="ARBA" id="ARBA00021623"/>
    </source>
</evidence>
<dbReference type="EMBL" id="FOUY01000069">
    <property type="protein sequence ID" value="SFO49208.1"/>
    <property type="molecule type" value="Genomic_DNA"/>
</dbReference>
<dbReference type="InterPro" id="IPR006319">
    <property type="entry name" value="PEP_synth"/>
</dbReference>
<dbReference type="RefSeq" id="WP_093356059.1">
    <property type="nucleotide sequence ID" value="NZ_FOUY01000069.1"/>
</dbReference>
<evidence type="ECO:0000256" key="8">
    <source>
        <dbReference type="ARBA" id="ARBA00022723"/>
    </source>
</evidence>
<dbReference type="Gene3D" id="3.30.1490.20">
    <property type="entry name" value="ATP-grasp fold, A domain"/>
    <property type="match status" value="1"/>
</dbReference>
<comment type="similarity">
    <text evidence="4">Belongs to the PEP-utilizing enzyme family.</text>
</comment>
<keyword evidence="7" id="KW-0808">Transferase</keyword>
<dbReference type="GO" id="GO:0008986">
    <property type="term" value="F:pyruvate, water dikinase activity"/>
    <property type="evidence" value="ECO:0007669"/>
    <property type="project" value="UniProtKB-EC"/>
</dbReference>
<organism evidence="16 17">
    <name type="scientific">Pseudonocardia ammonioxydans</name>
    <dbReference type="NCBI Taxonomy" id="260086"/>
    <lineage>
        <taxon>Bacteria</taxon>
        <taxon>Bacillati</taxon>
        <taxon>Actinomycetota</taxon>
        <taxon>Actinomycetes</taxon>
        <taxon>Pseudonocardiales</taxon>
        <taxon>Pseudonocardiaceae</taxon>
        <taxon>Pseudonocardia</taxon>
    </lineage>
</organism>
<dbReference type="PANTHER" id="PTHR43030">
    <property type="entry name" value="PHOSPHOENOLPYRUVATE SYNTHASE"/>
    <property type="match status" value="1"/>
</dbReference>
<evidence type="ECO:0000256" key="7">
    <source>
        <dbReference type="ARBA" id="ARBA00022679"/>
    </source>
</evidence>
<evidence type="ECO:0000256" key="11">
    <source>
        <dbReference type="ARBA" id="ARBA00022840"/>
    </source>
</evidence>
<dbReference type="InterPro" id="IPR013815">
    <property type="entry name" value="ATP_grasp_subdomain_1"/>
</dbReference>
<dbReference type="STRING" id="260086.SAMN05216207_10692"/>
<sequence length="272" mass="28557">MADYTLPLGRVQPGGRARIDTALVGGKGAGLGALVEAGFPVPPGFVVTTAAYRDFLDATGLGGRPAAELRERIPRQAVPSRIADAVLAGYTGLGAPAVAVRSSGTAEDLAGTSFAGQHDTYLDVSGPQALLVAVRSCWASLWTARAVAYRERHGWDEDELALAVVVQEMVPAQWAGVLLTADPVSGHRDRVVVEAVRGLGEALVSGAVTGDHIVLDKATARRLSGTSSAPRLEELVRLGREVEETFGEPQDIEWAFTADGFELVQEPVTIPV</sequence>
<dbReference type="GO" id="GO:0005524">
    <property type="term" value="F:ATP binding"/>
    <property type="evidence" value="ECO:0007669"/>
    <property type="project" value="UniProtKB-KW"/>
</dbReference>
<proteinExistence type="inferred from homology"/>
<evidence type="ECO:0000313" key="16">
    <source>
        <dbReference type="EMBL" id="SFO49208.1"/>
    </source>
</evidence>
<evidence type="ECO:0000256" key="10">
    <source>
        <dbReference type="ARBA" id="ARBA00022777"/>
    </source>
</evidence>
<evidence type="ECO:0000256" key="9">
    <source>
        <dbReference type="ARBA" id="ARBA00022741"/>
    </source>
</evidence>
<evidence type="ECO:0000256" key="1">
    <source>
        <dbReference type="ARBA" id="ARBA00001946"/>
    </source>
</evidence>
<keyword evidence="10 16" id="KW-0418">Kinase</keyword>
<dbReference type="AlphaFoldDB" id="A0A1I5HLL4"/>
<evidence type="ECO:0000313" key="17">
    <source>
        <dbReference type="Proteomes" id="UP000199614"/>
    </source>
</evidence>
<evidence type="ECO:0000256" key="12">
    <source>
        <dbReference type="ARBA" id="ARBA00022842"/>
    </source>
</evidence>
<keyword evidence="8" id="KW-0479">Metal-binding</keyword>
<evidence type="ECO:0000256" key="3">
    <source>
        <dbReference type="ARBA" id="ARBA00004742"/>
    </source>
</evidence>
<dbReference type="OrthoDB" id="9765468at2"/>
<dbReference type="EC" id="2.7.9.2" evidence="5"/>
<keyword evidence="12" id="KW-0460">Magnesium</keyword>
<dbReference type="GO" id="GO:0046872">
    <property type="term" value="F:metal ion binding"/>
    <property type="evidence" value="ECO:0007669"/>
    <property type="project" value="UniProtKB-KW"/>
</dbReference>
<gene>
    <name evidence="16" type="ORF">SAMN05216207_10692</name>
</gene>
<reference evidence="16 17" key="1">
    <citation type="submission" date="2016-10" db="EMBL/GenBank/DDBJ databases">
        <authorList>
            <person name="de Groot N.N."/>
        </authorList>
    </citation>
    <scope>NUCLEOTIDE SEQUENCE [LARGE SCALE GENOMIC DNA]</scope>
    <source>
        <strain evidence="16 17">CGMCC 4.1877</strain>
    </source>
</reference>
<evidence type="ECO:0000259" key="15">
    <source>
        <dbReference type="Pfam" id="PF01326"/>
    </source>
</evidence>
<keyword evidence="11" id="KW-0067">ATP-binding</keyword>
<evidence type="ECO:0000256" key="14">
    <source>
        <dbReference type="ARBA" id="ARBA00047700"/>
    </source>
</evidence>
<protein>
    <recommendedName>
        <fullName evidence="6">Phosphoenolpyruvate synthase</fullName>
        <ecNumber evidence="5">2.7.9.2</ecNumber>
    </recommendedName>
    <alternativeName>
        <fullName evidence="13">Pyruvate, water dikinase</fullName>
    </alternativeName>
</protein>
<dbReference type="Pfam" id="PF01326">
    <property type="entry name" value="PPDK_N"/>
    <property type="match status" value="1"/>
</dbReference>
<comment type="catalytic activity">
    <reaction evidence="14">
        <text>pyruvate + ATP + H2O = phosphoenolpyruvate + AMP + phosphate + 2 H(+)</text>
        <dbReference type="Rhea" id="RHEA:11364"/>
        <dbReference type="ChEBI" id="CHEBI:15361"/>
        <dbReference type="ChEBI" id="CHEBI:15377"/>
        <dbReference type="ChEBI" id="CHEBI:15378"/>
        <dbReference type="ChEBI" id="CHEBI:30616"/>
        <dbReference type="ChEBI" id="CHEBI:43474"/>
        <dbReference type="ChEBI" id="CHEBI:58702"/>
        <dbReference type="ChEBI" id="CHEBI:456215"/>
        <dbReference type="EC" id="2.7.9.2"/>
    </reaction>
</comment>
<dbReference type="SUPFAM" id="SSF56059">
    <property type="entry name" value="Glutathione synthetase ATP-binding domain-like"/>
    <property type="match status" value="1"/>
</dbReference>
<keyword evidence="17" id="KW-1185">Reference proteome</keyword>
<evidence type="ECO:0000256" key="5">
    <source>
        <dbReference type="ARBA" id="ARBA00011996"/>
    </source>
</evidence>
<dbReference type="InterPro" id="IPR002192">
    <property type="entry name" value="PPDK_AMP/ATP-bd"/>
</dbReference>
<dbReference type="Proteomes" id="UP000199614">
    <property type="component" value="Unassembled WGS sequence"/>
</dbReference>
<dbReference type="Gene3D" id="3.30.470.20">
    <property type="entry name" value="ATP-grasp fold, B domain"/>
    <property type="match status" value="2"/>
</dbReference>
<keyword evidence="9" id="KW-0547">Nucleotide-binding</keyword>
<comment type="pathway">
    <text evidence="3">Carbohydrate biosynthesis; gluconeogenesis.</text>
</comment>
<keyword evidence="16" id="KW-0670">Pyruvate</keyword>
<evidence type="ECO:0000256" key="4">
    <source>
        <dbReference type="ARBA" id="ARBA00007837"/>
    </source>
</evidence>
<feature type="domain" description="Pyruvate phosphate dikinase AMP/ATP-binding" evidence="15">
    <location>
        <begin position="22"/>
        <end position="221"/>
    </location>
</feature>
<accession>A0A1I5HLL4</accession>
<comment type="function">
    <text evidence="2">Catalyzes the phosphorylation of pyruvate to phosphoenolpyruvate.</text>
</comment>
<evidence type="ECO:0000256" key="2">
    <source>
        <dbReference type="ARBA" id="ARBA00002988"/>
    </source>
</evidence>
<comment type="cofactor">
    <cofactor evidence="1">
        <name>Mg(2+)</name>
        <dbReference type="ChEBI" id="CHEBI:18420"/>
    </cofactor>
</comment>
<name>A0A1I5HLL4_PSUAM</name>
<evidence type="ECO:0000256" key="13">
    <source>
        <dbReference type="ARBA" id="ARBA00033470"/>
    </source>
</evidence>